<dbReference type="GO" id="GO:0005886">
    <property type="term" value="C:plasma membrane"/>
    <property type="evidence" value="ECO:0007669"/>
    <property type="project" value="UniProtKB-SubCell"/>
</dbReference>
<feature type="transmembrane region" description="Helical" evidence="7">
    <location>
        <begin position="137"/>
        <end position="159"/>
    </location>
</feature>
<dbReference type="SUPFAM" id="SSF161098">
    <property type="entry name" value="MetI-like"/>
    <property type="match status" value="1"/>
</dbReference>
<evidence type="ECO:0000256" key="5">
    <source>
        <dbReference type="ARBA" id="ARBA00022989"/>
    </source>
</evidence>
<dbReference type="Pfam" id="PF00528">
    <property type="entry name" value="BPD_transp_1"/>
    <property type="match status" value="1"/>
</dbReference>
<evidence type="ECO:0000256" key="1">
    <source>
        <dbReference type="ARBA" id="ARBA00004651"/>
    </source>
</evidence>
<reference evidence="9 10" key="1">
    <citation type="submission" date="2016-11" db="EMBL/GenBank/DDBJ databases">
        <authorList>
            <person name="Jaros S."/>
            <person name="Januszkiewicz K."/>
            <person name="Wedrychowicz H."/>
        </authorList>
    </citation>
    <scope>NUCLEOTIDE SEQUENCE [LARGE SCALE GENOMIC DNA]</scope>
    <source>
        <strain evidence="9 10">DSM 44523</strain>
    </source>
</reference>
<dbReference type="InterPro" id="IPR045621">
    <property type="entry name" value="BPD_transp_1_N"/>
</dbReference>
<feature type="transmembrane region" description="Helical" evidence="7">
    <location>
        <begin position="9"/>
        <end position="31"/>
    </location>
</feature>
<keyword evidence="3" id="KW-1003">Cell membrane</keyword>
<evidence type="ECO:0000256" key="7">
    <source>
        <dbReference type="RuleBase" id="RU363032"/>
    </source>
</evidence>
<keyword evidence="2 7" id="KW-0813">Transport</keyword>
<comment type="similarity">
    <text evidence="7">Belongs to the binding-protein-dependent transport system permease family.</text>
</comment>
<keyword evidence="6 7" id="KW-0472">Membrane</keyword>
<comment type="subcellular location">
    <subcellularLocation>
        <location evidence="1 7">Cell membrane</location>
        <topology evidence="1 7">Multi-pass membrane protein</topology>
    </subcellularLocation>
</comment>
<evidence type="ECO:0000256" key="3">
    <source>
        <dbReference type="ARBA" id="ARBA00022475"/>
    </source>
</evidence>
<feature type="transmembrane region" description="Helical" evidence="7">
    <location>
        <begin position="192"/>
        <end position="214"/>
    </location>
</feature>
<keyword evidence="5 7" id="KW-1133">Transmembrane helix</keyword>
<gene>
    <name evidence="9" type="ORF">SAMN05444320_10868</name>
</gene>
<dbReference type="RefSeq" id="WP_073487011.1">
    <property type="nucleotide sequence ID" value="NZ_FQVN01000008.1"/>
</dbReference>
<dbReference type="EMBL" id="FQVN01000008">
    <property type="protein sequence ID" value="SHG33632.1"/>
    <property type="molecule type" value="Genomic_DNA"/>
</dbReference>
<dbReference type="CDD" id="cd06261">
    <property type="entry name" value="TM_PBP2"/>
    <property type="match status" value="1"/>
</dbReference>
<dbReference type="STRING" id="2017.SAMN05444320_10868"/>
<evidence type="ECO:0000256" key="2">
    <source>
        <dbReference type="ARBA" id="ARBA00022448"/>
    </source>
</evidence>
<feature type="transmembrane region" description="Helical" evidence="7">
    <location>
        <begin position="104"/>
        <end position="125"/>
    </location>
</feature>
<dbReference type="PROSITE" id="PS50928">
    <property type="entry name" value="ABC_TM1"/>
    <property type="match status" value="1"/>
</dbReference>
<accession>A0A1M5IZ87</accession>
<dbReference type="AlphaFoldDB" id="A0A1M5IZ87"/>
<dbReference type="GO" id="GO:0055085">
    <property type="term" value="P:transmembrane transport"/>
    <property type="evidence" value="ECO:0007669"/>
    <property type="project" value="InterPro"/>
</dbReference>
<keyword evidence="10" id="KW-1185">Reference proteome</keyword>
<sequence>MIRYIIRRLLISIPILLVGTFLSFVLVASLGDPLSELRAKPGVTEADVQALAQSLGVDKPILVRYWDWLTSFVQGDWGTSVALGQARADVYTVVTDALWVTAQLVIFAQLLALVLGVAVGVLAAVRQYSIFDYTATSLAFLAFSMPVFCVAIILKSYGIQFNNLLTSMGADRWLTTAGPPTGGFSGGFGEVIFKYSGTFLLPTLSLMLISFAAYSRFQRASMLETLHSDYVRTARAKGLSQGRVIFRHAFRNALIPVVTLAALNVGQVFTGAIMTEQVFGWNGMGSVLVSAVRQYDPNMLMGWLVVVAISVVVFNLVADVLYAYLDPRIRLG</sequence>
<name>A0A1M5IZ87_STRHI</name>
<dbReference type="Proteomes" id="UP000184501">
    <property type="component" value="Unassembled WGS sequence"/>
</dbReference>
<evidence type="ECO:0000256" key="6">
    <source>
        <dbReference type="ARBA" id="ARBA00023136"/>
    </source>
</evidence>
<organism evidence="9 10">
    <name type="scientific">Streptoalloteichus hindustanus</name>
    <dbReference type="NCBI Taxonomy" id="2017"/>
    <lineage>
        <taxon>Bacteria</taxon>
        <taxon>Bacillati</taxon>
        <taxon>Actinomycetota</taxon>
        <taxon>Actinomycetes</taxon>
        <taxon>Pseudonocardiales</taxon>
        <taxon>Pseudonocardiaceae</taxon>
        <taxon>Streptoalloteichus</taxon>
    </lineage>
</organism>
<evidence type="ECO:0000313" key="10">
    <source>
        <dbReference type="Proteomes" id="UP000184501"/>
    </source>
</evidence>
<dbReference type="InterPro" id="IPR000515">
    <property type="entry name" value="MetI-like"/>
</dbReference>
<evidence type="ECO:0000256" key="4">
    <source>
        <dbReference type="ARBA" id="ARBA00022692"/>
    </source>
</evidence>
<feature type="domain" description="ABC transmembrane type-1" evidence="8">
    <location>
        <begin position="98"/>
        <end position="322"/>
    </location>
</feature>
<dbReference type="OrthoDB" id="147639at2"/>
<dbReference type="Gene3D" id="1.10.3720.10">
    <property type="entry name" value="MetI-like"/>
    <property type="match status" value="1"/>
</dbReference>
<proteinExistence type="inferred from homology"/>
<dbReference type="PANTHER" id="PTHR43163:SF6">
    <property type="entry name" value="DIPEPTIDE TRANSPORT SYSTEM PERMEASE PROTEIN DPPB-RELATED"/>
    <property type="match status" value="1"/>
</dbReference>
<feature type="transmembrane region" description="Helical" evidence="7">
    <location>
        <begin position="300"/>
        <end position="325"/>
    </location>
</feature>
<dbReference type="Pfam" id="PF19300">
    <property type="entry name" value="BPD_transp_1_N"/>
    <property type="match status" value="1"/>
</dbReference>
<protein>
    <submittedName>
        <fullName evidence="9">Peptide/nickel transport system permease protein</fullName>
    </submittedName>
</protein>
<dbReference type="InterPro" id="IPR035906">
    <property type="entry name" value="MetI-like_sf"/>
</dbReference>
<dbReference type="PANTHER" id="PTHR43163">
    <property type="entry name" value="DIPEPTIDE TRANSPORT SYSTEM PERMEASE PROTEIN DPPB-RELATED"/>
    <property type="match status" value="1"/>
</dbReference>
<keyword evidence="4 7" id="KW-0812">Transmembrane</keyword>
<feature type="transmembrane region" description="Helical" evidence="7">
    <location>
        <begin position="253"/>
        <end position="274"/>
    </location>
</feature>
<evidence type="ECO:0000259" key="8">
    <source>
        <dbReference type="PROSITE" id="PS50928"/>
    </source>
</evidence>
<evidence type="ECO:0000313" key="9">
    <source>
        <dbReference type="EMBL" id="SHG33632.1"/>
    </source>
</evidence>